<sequence length="46" mass="5476">MLIGKDAEKIISSYKILSYFKGKNKRQLYKQFVESSYKDKLDEEVN</sequence>
<comment type="caution">
    <text evidence="1">The sequence shown here is derived from an EMBL/GenBank/DDBJ whole genome shotgun (WGS) entry which is preliminary data.</text>
</comment>
<reference evidence="1" key="1">
    <citation type="submission" date="2020-12" db="EMBL/GenBank/DDBJ databases">
        <title>Clostridium thailandense sp. nov., a novel acetogenic bacterium isolated from peat land soil in Thailand.</title>
        <authorList>
            <person name="Chaikitkaew S."/>
            <person name="Birkeland N.K."/>
        </authorList>
    </citation>
    <scope>NUCLEOTIDE SEQUENCE</scope>
    <source>
        <strain evidence="1">PL3</strain>
    </source>
</reference>
<gene>
    <name evidence="1" type="ORF">I6U48_13485</name>
</gene>
<protein>
    <submittedName>
        <fullName evidence="1">Uncharacterized protein</fullName>
    </submittedName>
</protein>
<evidence type="ECO:0000313" key="1">
    <source>
        <dbReference type="EMBL" id="MBV7273915.1"/>
    </source>
</evidence>
<dbReference type="AlphaFoldDB" id="A0A949TKD1"/>
<dbReference type="Proteomes" id="UP000694308">
    <property type="component" value="Unassembled WGS sequence"/>
</dbReference>
<evidence type="ECO:0000313" key="2">
    <source>
        <dbReference type="Proteomes" id="UP000694308"/>
    </source>
</evidence>
<keyword evidence="2" id="KW-1185">Reference proteome</keyword>
<proteinExistence type="predicted"/>
<dbReference type="RefSeq" id="WP_218320984.1">
    <property type="nucleotide sequence ID" value="NZ_JAEEGC010000059.1"/>
</dbReference>
<accession>A0A949TKD1</accession>
<dbReference type="EMBL" id="JAEEGC010000059">
    <property type="protein sequence ID" value="MBV7273915.1"/>
    <property type="molecule type" value="Genomic_DNA"/>
</dbReference>
<name>A0A949TKD1_9CLOT</name>
<organism evidence="1 2">
    <name type="scientific">Clostridium thailandense</name>
    <dbReference type="NCBI Taxonomy" id="2794346"/>
    <lineage>
        <taxon>Bacteria</taxon>
        <taxon>Bacillati</taxon>
        <taxon>Bacillota</taxon>
        <taxon>Clostridia</taxon>
        <taxon>Eubacteriales</taxon>
        <taxon>Clostridiaceae</taxon>
        <taxon>Clostridium</taxon>
    </lineage>
</organism>